<evidence type="ECO:0000313" key="3">
    <source>
        <dbReference type="Proteomes" id="UP001217918"/>
    </source>
</evidence>
<name>A0AAD9MAX9_9PEZI</name>
<feature type="region of interest" description="Disordered" evidence="1">
    <location>
        <begin position="142"/>
        <end position="207"/>
    </location>
</feature>
<gene>
    <name evidence="2" type="ORF">P8C59_002953</name>
</gene>
<evidence type="ECO:0000313" key="2">
    <source>
        <dbReference type="EMBL" id="KAK2068310.1"/>
    </source>
</evidence>
<evidence type="ECO:0000256" key="1">
    <source>
        <dbReference type="SAM" id="MobiDB-lite"/>
    </source>
</evidence>
<accession>A0AAD9MAX9</accession>
<feature type="compositionally biased region" description="Basic residues" evidence="1">
    <location>
        <begin position="197"/>
        <end position="207"/>
    </location>
</feature>
<proteinExistence type="predicted"/>
<feature type="compositionally biased region" description="Polar residues" evidence="1">
    <location>
        <begin position="21"/>
        <end position="36"/>
    </location>
</feature>
<dbReference type="EMBL" id="JAQQPM010000002">
    <property type="protein sequence ID" value="KAK2068310.1"/>
    <property type="molecule type" value="Genomic_DNA"/>
</dbReference>
<dbReference type="AlphaFoldDB" id="A0AAD9MAX9"/>
<organism evidence="2 3">
    <name type="scientific">Phyllachora maydis</name>
    <dbReference type="NCBI Taxonomy" id="1825666"/>
    <lineage>
        <taxon>Eukaryota</taxon>
        <taxon>Fungi</taxon>
        <taxon>Dikarya</taxon>
        <taxon>Ascomycota</taxon>
        <taxon>Pezizomycotina</taxon>
        <taxon>Sordariomycetes</taxon>
        <taxon>Sordariomycetidae</taxon>
        <taxon>Phyllachorales</taxon>
        <taxon>Phyllachoraceae</taxon>
        <taxon>Phyllachora</taxon>
    </lineage>
</organism>
<comment type="caution">
    <text evidence="2">The sequence shown here is derived from an EMBL/GenBank/DDBJ whole genome shotgun (WGS) entry which is preliminary data.</text>
</comment>
<feature type="region of interest" description="Disordered" evidence="1">
    <location>
        <begin position="20"/>
        <end position="67"/>
    </location>
</feature>
<keyword evidence="3" id="KW-1185">Reference proteome</keyword>
<feature type="compositionally biased region" description="Basic and acidic residues" evidence="1">
    <location>
        <begin position="46"/>
        <end position="58"/>
    </location>
</feature>
<protein>
    <submittedName>
        <fullName evidence="2">Uncharacterized protein</fullName>
    </submittedName>
</protein>
<dbReference type="Proteomes" id="UP001217918">
    <property type="component" value="Unassembled WGS sequence"/>
</dbReference>
<sequence length="207" mass="23047">MRREARDGVGYKVQVAEFRSRSSTVESWPSTPSTMASAPDSPAKSKGRDTGFPDHFCGDRNTTLPHPEADLSGHACITSEDDPLARVYSRQRKQHLLHRYSHKRTVKSGILSPSGMFSDRSPFSGTASIASSTEIAKVAIPRNCDSSGSGSDESPVPPQGLTESAHRPPPDDNMFEDSVRHKHRHLRKQEPQEYKRRSFFGRLVHHD</sequence>
<reference evidence="2" key="1">
    <citation type="journal article" date="2023" name="Mol. Plant Microbe Interact.">
        <title>Elucidating the Obligate Nature and Biological Capacity of an Invasive Fungal Corn Pathogen.</title>
        <authorList>
            <person name="MacCready J.S."/>
            <person name="Roggenkamp E.M."/>
            <person name="Gdanetz K."/>
            <person name="Chilvers M.I."/>
        </authorList>
    </citation>
    <scope>NUCLEOTIDE SEQUENCE</scope>
    <source>
        <strain evidence="2">PM02</strain>
    </source>
</reference>